<gene>
    <name evidence="1" type="primary">3</name>
    <name evidence="1" type="ORF">PBI_VENDETTA_3</name>
</gene>
<sequence length="120" mass="13235">MNTTATATARRASDCRYCRRYSRACGRPHDEATRADWSRDETGRTPAEARARAFAIEHSTNLVQNVAACGGEWLVNGFVQSARNHDVDPEALRVELAHIARTMNRHDVADKLDGLAGKVA</sequence>
<dbReference type="GeneID" id="28800177"/>
<evidence type="ECO:0000313" key="1">
    <source>
        <dbReference type="EMBL" id="ANA85551.1"/>
    </source>
</evidence>
<reference evidence="1 2" key="1">
    <citation type="submission" date="2016-03" db="EMBL/GenBank/DDBJ databases">
        <authorList>
            <person name="Stanton A.J."/>
            <person name="Montgomery M.T."/>
            <person name="Guerrero C.A."/>
            <person name="Mavrich T.N."/>
            <person name="Pope W.H."/>
            <person name="Garlena R.A."/>
            <person name="Russell D.A."/>
            <person name="Jacobs-Sera D."/>
            <person name="Hendrix R.W."/>
            <person name="Hatfull G.F."/>
        </authorList>
    </citation>
    <scope>NUCLEOTIDE SEQUENCE [LARGE SCALE GENOMIC DNA]</scope>
</reference>
<dbReference type="EMBL" id="KU998237">
    <property type="protein sequence ID" value="ANA85551.1"/>
    <property type="molecule type" value="Genomic_DNA"/>
</dbReference>
<name>A0A160DCZ6_9CAUD</name>
<proteinExistence type="predicted"/>
<evidence type="ECO:0000313" key="2">
    <source>
        <dbReference type="Proteomes" id="UP000202306"/>
    </source>
</evidence>
<organism evidence="1 2">
    <name type="scientific">Gordonia phage Vendetta</name>
    <dbReference type="NCBI Taxonomy" id="1838082"/>
    <lineage>
        <taxon>Viruses</taxon>
        <taxon>Duplodnaviria</taxon>
        <taxon>Heunggongvirae</taxon>
        <taxon>Uroviricota</taxon>
        <taxon>Caudoviricetes</taxon>
        <taxon>Ruthgordonvirinae</taxon>
        <taxon>Vendettavirus</taxon>
        <taxon>Vendettavirus vendetta</taxon>
    </lineage>
</organism>
<dbReference type="RefSeq" id="YP_009273936.1">
    <property type="nucleotide sequence ID" value="NC_030911.1"/>
</dbReference>
<dbReference type="KEGG" id="vg:28800177"/>
<dbReference type="OrthoDB" id="39771at10239"/>
<accession>A0A160DCZ6</accession>
<protein>
    <submittedName>
        <fullName evidence="1">Uncharacterized protein</fullName>
    </submittedName>
</protein>
<keyword evidence="2" id="KW-1185">Reference proteome</keyword>
<dbReference type="Proteomes" id="UP000202306">
    <property type="component" value="Segment"/>
</dbReference>